<reference evidence="2" key="1">
    <citation type="submission" date="2021-05" db="EMBL/GenBank/DDBJ databases">
        <authorList>
            <person name="Alioto T."/>
            <person name="Alioto T."/>
            <person name="Gomez Garrido J."/>
        </authorList>
    </citation>
    <scope>NUCLEOTIDE SEQUENCE</scope>
</reference>
<accession>A0A8D8AR17</accession>
<name>A0A8D8AR17_CULPI</name>
<keyword evidence="1" id="KW-0472">Membrane</keyword>
<keyword evidence="1" id="KW-0812">Transmembrane</keyword>
<evidence type="ECO:0000256" key="1">
    <source>
        <dbReference type="SAM" id="Phobius"/>
    </source>
</evidence>
<feature type="transmembrane region" description="Helical" evidence="1">
    <location>
        <begin position="20"/>
        <end position="42"/>
    </location>
</feature>
<organism evidence="2">
    <name type="scientific">Culex pipiens</name>
    <name type="common">House mosquito</name>
    <dbReference type="NCBI Taxonomy" id="7175"/>
    <lineage>
        <taxon>Eukaryota</taxon>
        <taxon>Metazoa</taxon>
        <taxon>Ecdysozoa</taxon>
        <taxon>Arthropoda</taxon>
        <taxon>Hexapoda</taxon>
        <taxon>Insecta</taxon>
        <taxon>Pterygota</taxon>
        <taxon>Neoptera</taxon>
        <taxon>Endopterygota</taxon>
        <taxon>Diptera</taxon>
        <taxon>Nematocera</taxon>
        <taxon>Culicoidea</taxon>
        <taxon>Culicidae</taxon>
        <taxon>Culicinae</taxon>
        <taxon>Culicini</taxon>
        <taxon>Culex</taxon>
        <taxon>Culex</taxon>
    </lineage>
</organism>
<keyword evidence="1" id="KW-1133">Transmembrane helix</keyword>
<dbReference type="EMBL" id="HBUE01043428">
    <property type="protein sequence ID" value="CAG6461627.1"/>
    <property type="molecule type" value="Transcribed_RNA"/>
</dbReference>
<protein>
    <submittedName>
        <fullName evidence="2">(northern house mosquito) hypothetical protein</fullName>
    </submittedName>
</protein>
<proteinExistence type="predicted"/>
<dbReference type="AlphaFoldDB" id="A0A8D8AR17"/>
<evidence type="ECO:0000313" key="2">
    <source>
        <dbReference type="EMBL" id="CAG6461627.1"/>
    </source>
</evidence>
<sequence length="99" mass="11900">MNLFSYFDYDDFANFELIYTLSKLSFFNTCILLFTMFSVLAFRQQRISIYFFFSYLCEESQFTFYFSSISIQPNVVIHHKRLICVSVCLYVQQCVYVCV</sequence>